<evidence type="ECO:0000313" key="2">
    <source>
        <dbReference type="EMBL" id="QWG03645.1"/>
    </source>
</evidence>
<keyword evidence="3" id="KW-1185">Reference proteome</keyword>
<reference evidence="2 3" key="1">
    <citation type="submission" date="2021-05" db="EMBL/GenBank/DDBJ databases">
        <title>Comparative genomic studies on the polysaccharide-degrading batcterial strains of the Flammeovirga genus.</title>
        <authorList>
            <person name="Zewei F."/>
            <person name="Zheng Z."/>
            <person name="Yu L."/>
            <person name="Ruyue G."/>
            <person name="Yanhong M."/>
            <person name="Yuanyuan C."/>
            <person name="Jingyan G."/>
            <person name="Wenjun H."/>
        </authorList>
    </citation>
    <scope>NUCLEOTIDE SEQUENCE [LARGE SCALE GENOMIC DNA]</scope>
    <source>
        <strain evidence="2 3">NBRC:100898</strain>
    </source>
</reference>
<proteinExistence type="predicted"/>
<dbReference type="Proteomes" id="UP000678679">
    <property type="component" value="Chromosome 1"/>
</dbReference>
<gene>
    <name evidence="2" type="ORF">KMW28_08695</name>
</gene>
<sequence>MKITKNYSIFLFLFAFVFSFTTYGQSKKKLKQMNAQLTSENQELRRSKDDLEKKSNSLAAMNEQLTYEMESLKSDVSKLQAENSNLKNEIDELESENEGLVTTLENSKSNSGAVANGNNMPANSANCSSKQGALMGNKSYFVDLSSTITVHGWGVQVYSTKSLCDAQGYAENFESYYKMWKTYIKVTEDNGEQIYSVVYGTLKYEDQAKVYMENFKKIGRNEDERNAILVQH</sequence>
<dbReference type="AlphaFoldDB" id="A0AAX1N7Y4"/>
<name>A0AAX1N7Y4_9BACT</name>
<protein>
    <submittedName>
        <fullName evidence="2">SPOR domain-containing protein</fullName>
    </submittedName>
</protein>
<dbReference type="Gene3D" id="1.20.5.1000">
    <property type="entry name" value="arf6 gtpase in complex with a specific effector, jip4"/>
    <property type="match status" value="1"/>
</dbReference>
<organism evidence="2 3">
    <name type="scientific">Flammeovirga yaeyamensis</name>
    <dbReference type="NCBI Taxonomy" id="367791"/>
    <lineage>
        <taxon>Bacteria</taxon>
        <taxon>Pseudomonadati</taxon>
        <taxon>Bacteroidota</taxon>
        <taxon>Cytophagia</taxon>
        <taxon>Cytophagales</taxon>
        <taxon>Flammeovirgaceae</taxon>
        <taxon>Flammeovirga</taxon>
    </lineage>
</organism>
<dbReference type="KEGG" id="fya:KMW28_08695"/>
<dbReference type="RefSeq" id="WP_215585817.1">
    <property type="nucleotide sequence ID" value="NZ_CP076132.1"/>
</dbReference>
<feature type="coiled-coil region" evidence="1">
    <location>
        <begin position="23"/>
        <end position="110"/>
    </location>
</feature>
<keyword evidence="1" id="KW-0175">Coiled coil</keyword>
<dbReference type="EMBL" id="CP076132">
    <property type="protein sequence ID" value="QWG03645.1"/>
    <property type="molecule type" value="Genomic_DNA"/>
</dbReference>
<accession>A0AAX1N7Y4</accession>
<evidence type="ECO:0000313" key="3">
    <source>
        <dbReference type="Proteomes" id="UP000678679"/>
    </source>
</evidence>
<evidence type="ECO:0000256" key="1">
    <source>
        <dbReference type="SAM" id="Coils"/>
    </source>
</evidence>